<dbReference type="OMA" id="GQGDAPC"/>
<evidence type="ECO:0000256" key="12">
    <source>
        <dbReference type="SAM" id="Phobius"/>
    </source>
</evidence>
<dbReference type="Pfam" id="PF00069">
    <property type="entry name" value="Pkinase"/>
    <property type="match status" value="1"/>
</dbReference>
<keyword evidence="9 12" id="KW-1133">Transmembrane helix</keyword>
<evidence type="ECO:0000256" key="4">
    <source>
        <dbReference type="ARBA" id="ARBA00022692"/>
    </source>
</evidence>
<name>M7ZS11_TRIUA</name>
<dbReference type="GO" id="GO:0004672">
    <property type="term" value="F:protein kinase activity"/>
    <property type="evidence" value="ECO:0007669"/>
    <property type="project" value="InterPro"/>
</dbReference>
<gene>
    <name evidence="14" type="ORF">TRIUR3_24930</name>
</gene>
<evidence type="ECO:0000256" key="13">
    <source>
        <dbReference type="SAM" id="SignalP"/>
    </source>
</evidence>
<dbReference type="InterPro" id="IPR001220">
    <property type="entry name" value="Legume_lectin_dom"/>
</dbReference>
<evidence type="ECO:0000256" key="9">
    <source>
        <dbReference type="ARBA" id="ARBA00022989"/>
    </source>
</evidence>
<evidence type="ECO:0000256" key="10">
    <source>
        <dbReference type="ARBA" id="ARBA00023136"/>
    </source>
</evidence>
<dbReference type="Gene3D" id="2.60.120.200">
    <property type="match status" value="1"/>
</dbReference>
<dbReference type="InterPro" id="IPR013320">
    <property type="entry name" value="ConA-like_dom_sf"/>
</dbReference>
<organism evidence="14">
    <name type="scientific">Triticum urartu</name>
    <name type="common">Red wild einkorn</name>
    <name type="synonym">Crithodium urartu</name>
    <dbReference type="NCBI Taxonomy" id="4572"/>
    <lineage>
        <taxon>Eukaryota</taxon>
        <taxon>Viridiplantae</taxon>
        <taxon>Streptophyta</taxon>
        <taxon>Embryophyta</taxon>
        <taxon>Tracheophyta</taxon>
        <taxon>Spermatophyta</taxon>
        <taxon>Magnoliopsida</taxon>
        <taxon>Liliopsida</taxon>
        <taxon>Poales</taxon>
        <taxon>Poaceae</taxon>
        <taxon>BOP clade</taxon>
        <taxon>Pooideae</taxon>
        <taxon>Triticodae</taxon>
        <taxon>Triticeae</taxon>
        <taxon>Triticinae</taxon>
        <taxon>Triticum</taxon>
    </lineage>
</organism>
<dbReference type="Pfam" id="PF00139">
    <property type="entry name" value="Lectin_legB"/>
    <property type="match status" value="1"/>
</dbReference>
<keyword evidence="14" id="KW-0808">Transferase</keyword>
<dbReference type="AlphaFoldDB" id="M7ZS11"/>
<keyword evidence="6 14" id="KW-0430">Lectin</keyword>
<protein>
    <submittedName>
        <fullName evidence="14">Putative L-type lectin-domain containing receptor kinase S.5</fullName>
    </submittedName>
</protein>
<dbReference type="SUPFAM" id="SSF56112">
    <property type="entry name" value="Protein kinase-like (PK-like)"/>
    <property type="match status" value="1"/>
</dbReference>
<dbReference type="PANTHER" id="PTHR27007">
    <property type="match status" value="1"/>
</dbReference>
<evidence type="ECO:0000256" key="7">
    <source>
        <dbReference type="ARBA" id="ARBA00022741"/>
    </source>
</evidence>
<dbReference type="STRING" id="4572.M7ZS11"/>
<dbReference type="GO" id="GO:0030246">
    <property type="term" value="F:carbohydrate binding"/>
    <property type="evidence" value="ECO:0007669"/>
    <property type="project" value="UniProtKB-KW"/>
</dbReference>
<evidence type="ECO:0000256" key="2">
    <source>
        <dbReference type="ARBA" id="ARBA00008536"/>
    </source>
</evidence>
<keyword evidence="5 13" id="KW-0732">Signal</keyword>
<comment type="similarity">
    <text evidence="2">In the N-terminal section; belongs to the leguminous lectin family.</text>
</comment>
<evidence type="ECO:0000256" key="11">
    <source>
        <dbReference type="SAM" id="MobiDB-lite"/>
    </source>
</evidence>
<keyword evidence="10 12" id="KW-0472">Membrane</keyword>
<reference evidence="14" key="1">
    <citation type="journal article" date="2013" name="Nature">
        <title>Draft genome of the wheat A-genome progenitor Triticum urartu.</title>
        <authorList>
            <person name="Ling H.Q."/>
            <person name="Zhao S."/>
            <person name="Liu D."/>
            <person name="Wang J."/>
            <person name="Sun H."/>
            <person name="Zhang C."/>
            <person name="Fan H."/>
            <person name="Li D."/>
            <person name="Dong L."/>
            <person name="Tao Y."/>
            <person name="Gao C."/>
            <person name="Wu H."/>
            <person name="Li Y."/>
            <person name="Cui Y."/>
            <person name="Guo X."/>
            <person name="Zheng S."/>
            <person name="Wang B."/>
            <person name="Yu K."/>
            <person name="Liang Q."/>
            <person name="Yang W."/>
            <person name="Lou X."/>
            <person name="Chen J."/>
            <person name="Feng M."/>
            <person name="Jian J."/>
            <person name="Zhang X."/>
            <person name="Luo G."/>
            <person name="Jiang Y."/>
            <person name="Liu J."/>
            <person name="Wang Z."/>
            <person name="Sha Y."/>
            <person name="Zhang B."/>
            <person name="Wu H."/>
            <person name="Tang D."/>
            <person name="Shen Q."/>
            <person name="Xue P."/>
            <person name="Zou S."/>
            <person name="Wang X."/>
            <person name="Liu X."/>
            <person name="Wang F."/>
            <person name="Yang Y."/>
            <person name="An X."/>
            <person name="Dong Z."/>
            <person name="Zhang K."/>
            <person name="Zhang X."/>
            <person name="Luo M.C."/>
            <person name="Dvorak J."/>
            <person name="Tong Y."/>
            <person name="Wang J."/>
            <person name="Yang H."/>
            <person name="Li Z."/>
            <person name="Wang D."/>
            <person name="Zhang A."/>
            <person name="Wang J."/>
        </authorList>
    </citation>
    <scope>NUCLEOTIDE SEQUENCE</scope>
</reference>
<keyword evidence="8" id="KW-0067">ATP-binding</keyword>
<proteinExistence type="inferred from homology"/>
<dbReference type="InterPro" id="IPR011009">
    <property type="entry name" value="Kinase-like_dom_sf"/>
</dbReference>
<dbReference type="GO" id="GO:0005524">
    <property type="term" value="F:ATP binding"/>
    <property type="evidence" value="ECO:0007669"/>
    <property type="project" value="UniProtKB-KW"/>
</dbReference>
<keyword evidence="4 12" id="KW-0812">Transmembrane</keyword>
<feature type="region of interest" description="Disordered" evidence="11">
    <location>
        <begin position="196"/>
        <end position="216"/>
    </location>
</feature>
<dbReference type="PROSITE" id="PS00108">
    <property type="entry name" value="PROTEIN_KINASE_ST"/>
    <property type="match status" value="1"/>
</dbReference>
<feature type="compositionally biased region" description="Polar residues" evidence="11">
    <location>
        <begin position="493"/>
        <end position="502"/>
    </location>
</feature>
<dbReference type="SMART" id="SM00220">
    <property type="entry name" value="S_TKc"/>
    <property type="match status" value="1"/>
</dbReference>
<dbReference type="EMBL" id="KD076537">
    <property type="protein sequence ID" value="EMS62907.1"/>
    <property type="molecule type" value="Genomic_DNA"/>
</dbReference>
<keyword evidence="14" id="KW-0418">Kinase</keyword>
<keyword evidence="7" id="KW-0547">Nucleotide-binding</keyword>
<feature type="signal peptide" evidence="13">
    <location>
        <begin position="1"/>
        <end position="26"/>
    </location>
</feature>
<dbReference type="Gene3D" id="1.10.510.10">
    <property type="entry name" value="Transferase(Phosphotransferase) domain 1"/>
    <property type="match status" value="1"/>
</dbReference>
<evidence type="ECO:0000256" key="8">
    <source>
        <dbReference type="ARBA" id="ARBA00022840"/>
    </source>
</evidence>
<feature type="transmembrane region" description="Helical" evidence="12">
    <location>
        <begin position="124"/>
        <end position="147"/>
    </location>
</feature>
<comment type="similarity">
    <text evidence="3">In the C-terminal section; belongs to the protein kinase superfamily. Ser/Thr protein kinase family.</text>
</comment>
<dbReference type="InterPro" id="IPR000719">
    <property type="entry name" value="Prot_kinase_dom"/>
</dbReference>
<evidence type="ECO:0000256" key="6">
    <source>
        <dbReference type="ARBA" id="ARBA00022734"/>
    </source>
</evidence>
<dbReference type="FunFam" id="1.10.510.10:FF:000444">
    <property type="entry name" value="probable L-type lectin-domain containing receptor kinase S.5"/>
    <property type="match status" value="1"/>
</dbReference>
<feature type="region of interest" description="Disordered" evidence="11">
    <location>
        <begin position="479"/>
        <end position="524"/>
    </location>
</feature>
<dbReference type="InterPro" id="IPR050528">
    <property type="entry name" value="L-type_Lectin-RKs"/>
</dbReference>
<dbReference type="eggNOG" id="ENOG502QT06">
    <property type="taxonomic scope" value="Eukaryota"/>
</dbReference>
<evidence type="ECO:0000313" key="14">
    <source>
        <dbReference type="EMBL" id="EMS62907.1"/>
    </source>
</evidence>
<dbReference type="GO" id="GO:0016020">
    <property type="term" value="C:membrane"/>
    <property type="evidence" value="ECO:0007669"/>
    <property type="project" value="UniProtKB-SubCell"/>
</dbReference>
<dbReference type="InterPro" id="IPR008271">
    <property type="entry name" value="Ser/Thr_kinase_AS"/>
</dbReference>
<evidence type="ECO:0000256" key="3">
    <source>
        <dbReference type="ARBA" id="ARBA00010217"/>
    </source>
</evidence>
<dbReference type="SUPFAM" id="SSF49899">
    <property type="entry name" value="Concanavalin A-like lectins/glucanases"/>
    <property type="match status" value="1"/>
</dbReference>
<comment type="subcellular location">
    <subcellularLocation>
        <location evidence="1">Membrane</location>
        <topology evidence="1">Single-pass type I membrane protein</topology>
    </subcellularLocation>
</comment>
<evidence type="ECO:0000256" key="5">
    <source>
        <dbReference type="ARBA" id="ARBA00022729"/>
    </source>
</evidence>
<dbReference type="PROSITE" id="PS50011">
    <property type="entry name" value="PROTEIN_KINASE_DOM"/>
    <property type="match status" value="1"/>
</dbReference>
<keyword evidence="14" id="KW-0675">Receptor</keyword>
<evidence type="ECO:0000256" key="1">
    <source>
        <dbReference type="ARBA" id="ARBA00004479"/>
    </source>
</evidence>
<sequence length="524" mass="56691">MARHDSLRRFGASCLVALLVVSNATANLADFNITIATNAQTSANYTVWIEYDGVGRRVTVYMGGKGKPKPATPVLASPLDLSEHVPEQAYIGFTASTGTTFELNCILEWSMSIETFPKKEKKEWIILVAVFASVAVIATAIAAFFLARMSRARRKIQRSQTRLGHTLSHLPGMPREFSYEMLRKATKNFDERLRLGEGGDGGVDKGPPPAGQGDAPCRARPDGAVGGWCYKKGQLLLVYEYMPNGSLDQHLFRRGGAQEQRAVPLSWASRYGIVADVASGLHYVHHEYGRTVLHRDIKASNVMLDASFSARLGDFGLARVIDFDRSSFTDIGVAGTRGYIAPEYSVGHKATSQTDVFAFGALVLEVVTGRTALRDDATCPLLVDFVWRMHGRGALVGAVDQDLGTAGYDSDEANRLLLLGLACSSPNPGDRPTMPEVLQIVSKKAPPPEVPLFKPTFVWPPEGGAAHFSLSDIEMTTSSGGSYVGTGTGSSTRATQETSYDSFRQPPSAPNNSQEYFPALSSGR</sequence>
<feature type="chain" id="PRO_5010837395" evidence="13">
    <location>
        <begin position="27"/>
        <end position="524"/>
    </location>
</feature>
<accession>M7ZS11</accession>